<evidence type="ECO:0000259" key="13">
    <source>
        <dbReference type="Pfam" id="PF02771"/>
    </source>
</evidence>
<evidence type="ECO:0000256" key="7">
    <source>
        <dbReference type="ARBA" id="ARBA00037085"/>
    </source>
</evidence>
<dbReference type="InterPro" id="IPR009075">
    <property type="entry name" value="AcylCo_DH/oxidase_C"/>
</dbReference>
<name>A0A2C7A6P6_9PROT</name>
<dbReference type="Proteomes" id="UP000223527">
    <property type="component" value="Unassembled WGS sequence"/>
</dbReference>
<evidence type="ECO:0000256" key="1">
    <source>
        <dbReference type="ARBA" id="ARBA00001974"/>
    </source>
</evidence>
<gene>
    <name evidence="14" type="ORF">CR162_20900</name>
</gene>
<dbReference type="PANTHER" id="PTHR48083">
    <property type="entry name" value="MEDIUM-CHAIN SPECIFIC ACYL-COA DEHYDROGENASE, MITOCHONDRIAL-RELATED"/>
    <property type="match status" value="1"/>
</dbReference>
<evidence type="ECO:0000256" key="10">
    <source>
        <dbReference type="RuleBase" id="RU362125"/>
    </source>
</evidence>
<proteinExistence type="inferred from homology"/>
<dbReference type="InterPro" id="IPR006091">
    <property type="entry name" value="Acyl-CoA_Oxase/DH_mid-dom"/>
</dbReference>
<dbReference type="FunFam" id="1.20.140.10:FF:000001">
    <property type="entry name" value="Acyl-CoA dehydrogenase"/>
    <property type="match status" value="1"/>
</dbReference>
<dbReference type="InterPro" id="IPR006089">
    <property type="entry name" value="Acyl-CoA_DH_CS"/>
</dbReference>
<evidence type="ECO:0000256" key="3">
    <source>
        <dbReference type="ARBA" id="ARBA00009347"/>
    </source>
</evidence>
<protein>
    <recommendedName>
        <fullName evidence="8">Acyl-[acyl-carrier-protein] dehydrogenase MbtN</fullName>
    </recommendedName>
    <alternativeName>
        <fullName evidence="9">Mycobactin synthase protein N</fullName>
    </alternativeName>
</protein>
<feature type="domain" description="Acyl-CoA dehydrogenase/oxidase N-terminal" evidence="13">
    <location>
        <begin position="8"/>
        <end position="119"/>
    </location>
</feature>
<dbReference type="Gene3D" id="1.10.540.10">
    <property type="entry name" value="Acyl-CoA dehydrogenase/oxidase, N-terminal domain"/>
    <property type="match status" value="1"/>
</dbReference>
<evidence type="ECO:0000313" key="15">
    <source>
        <dbReference type="Proteomes" id="UP000223527"/>
    </source>
</evidence>
<dbReference type="InterPro" id="IPR046373">
    <property type="entry name" value="Acyl-CoA_Oxase/DH_mid-dom_sf"/>
</dbReference>
<dbReference type="SUPFAM" id="SSF56645">
    <property type="entry name" value="Acyl-CoA dehydrogenase NM domain-like"/>
    <property type="match status" value="1"/>
</dbReference>
<organism evidence="14 15">
    <name type="scientific">Teichococcus rhizosphaerae</name>
    <dbReference type="NCBI Taxonomy" id="1335062"/>
    <lineage>
        <taxon>Bacteria</taxon>
        <taxon>Pseudomonadati</taxon>
        <taxon>Pseudomonadota</taxon>
        <taxon>Alphaproteobacteria</taxon>
        <taxon>Acetobacterales</taxon>
        <taxon>Roseomonadaceae</taxon>
        <taxon>Roseomonas</taxon>
    </lineage>
</organism>
<evidence type="ECO:0000256" key="2">
    <source>
        <dbReference type="ARBA" id="ARBA00005102"/>
    </source>
</evidence>
<dbReference type="InterPro" id="IPR036250">
    <property type="entry name" value="AcylCo_DH-like_C"/>
</dbReference>
<dbReference type="InterPro" id="IPR050741">
    <property type="entry name" value="Acyl-CoA_dehydrogenase"/>
</dbReference>
<evidence type="ECO:0000313" key="14">
    <source>
        <dbReference type="EMBL" id="PHK92995.1"/>
    </source>
</evidence>
<evidence type="ECO:0000256" key="4">
    <source>
        <dbReference type="ARBA" id="ARBA00022630"/>
    </source>
</evidence>
<evidence type="ECO:0000256" key="8">
    <source>
        <dbReference type="ARBA" id="ARBA00040394"/>
    </source>
</evidence>
<evidence type="ECO:0000256" key="6">
    <source>
        <dbReference type="ARBA" id="ARBA00023002"/>
    </source>
</evidence>
<dbReference type="Gene3D" id="2.40.110.10">
    <property type="entry name" value="Butyryl-CoA Dehydrogenase, subunit A, domain 2"/>
    <property type="match status" value="1"/>
</dbReference>
<dbReference type="AlphaFoldDB" id="A0A2C7A6P6"/>
<dbReference type="InterPro" id="IPR013786">
    <property type="entry name" value="AcylCoA_DH/ox_N"/>
</dbReference>
<reference evidence="14 15" key="1">
    <citation type="submission" date="2017-10" db="EMBL/GenBank/DDBJ databases">
        <authorList>
            <person name="Banno H."/>
            <person name="Chua N.-H."/>
        </authorList>
    </citation>
    <scope>NUCLEOTIDE SEQUENCE [LARGE SCALE GENOMIC DNA]</scope>
    <source>
        <strain evidence="14 15">YW11</strain>
    </source>
</reference>
<accession>A0A2C7A6P6</accession>
<evidence type="ECO:0000259" key="11">
    <source>
        <dbReference type="Pfam" id="PF00441"/>
    </source>
</evidence>
<dbReference type="GO" id="GO:0003995">
    <property type="term" value="F:acyl-CoA dehydrogenase activity"/>
    <property type="evidence" value="ECO:0007669"/>
    <property type="project" value="InterPro"/>
</dbReference>
<dbReference type="InterPro" id="IPR009100">
    <property type="entry name" value="AcylCoA_DH/oxidase_NM_dom_sf"/>
</dbReference>
<dbReference type="Pfam" id="PF02771">
    <property type="entry name" value="Acyl-CoA_dh_N"/>
    <property type="match status" value="1"/>
</dbReference>
<dbReference type="PROSITE" id="PS00073">
    <property type="entry name" value="ACYL_COA_DH_2"/>
    <property type="match status" value="1"/>
</dbReference>
<keyword evidence="5 10" id="KW-0274">FAD</keyword>
<dbReference type="PANTHER" id="PTHR48083:SF20">
    <property type="entry name" value="LONG-CHAIN SPECIFIC ACYL-COA DEHYDROGENASE, MITOCHONDRIAL"/>
    <property type="match status" value="1"/>
</dbReference>
<sequence length="394" mass="43130">MIPRGIFTPEHEIFRDSVRRFAEREIVPHHGAWEEAGMVPREAWRKAGEAGLLCCAIPEEYGGMGGDFLHSAVVIEEFARVGATGPAFSLHSDIVAPYLLHYGTEAQKRLWLPAMARGEALAAVAMTEPSGGSDLQNIRTRAVRDGGDYVLNGQKVFITNAQGADVVVVAAKTDPTARGKGISLILVEADRPGFRRGKPLKKIGCKAMDTSELFFEDVRVPVANLLGQEGRGFAQLMTELAQERLVQAVRAMAAAEAALAWTIEYTVGRQAFGQALADFQNTQFSLAEMRAELAVHRVYVDRCLEVHLQGQLDAVDAAIAKMQTTELQGKVVDRCLQFFGGWGYMWEYPIARAYADARMARIAGGSIEVMKQIIARSILPKQEKRGVAQQQATA</sequence>
<evidence type="ECO:0000256" key="5">
    <source>
        <dbReference type="ARBA" id="ARBA00022827"/>
    </source>
</evidence>
<dbReference type="InterPro" id="IPR037069">
    <property type="entry name" value="AcylCoA_DH/ox_N_sf"/>
</dbReference>
<comment type="caution">
    <text evidence="14">The sequence shown here is derived from an EMBL/GenBank/DDBJ whole genome shotgun (WGS) entry which is preliminary data.</text>
</comment>
<feature type="domain" description="Acyl-CoA oxidase/dehydrogenase middle" evidence="12">
    <location>
        <begin position="123"/>
        <end position="218"/>
    </location>
</feature>
<dbReference type="Gene3D" id="1.20.140.10">
    <property type="entry name" value="Butyryl-CoA Dehydrogenase, subunit A, domain 3"/>
    <property type="match status" value="1"/>
</dbReference>
<dbReference type="OrthoDB" id="5510711at2"/>
<keyword evidence="6 10" id="KW-0560">Oxidoreductase</keyword>
<dbReference type="EMBL" id="PDNU01000077">
    <property type="protein sequence ID" value="PHK92995.1"/>
    <property type="molecule type" value="Genomic_DNA"/>
</dbReference>
<dbReference type="PIRSF" id="PIRSF016578">
    <property type="entry name" value="HsaA"/>
    <property type="match status" value="1"/>
</dbReference>
<dbReference type="Pfam" id="PF00441">
    <property type="entry name" value="Acyl-CoA_dh_1"/>
    <property type="match status" value="1"/>
</dbReference>
<dbReference type="FunFam" id="1.10.540.10:FF:000009">
    <property type="entry name" value="Probable acyl-CoA dehydrogenase"/>
    <property type="match status" value="1"/>
</dbReference>
<keyword evidence="4 10" id="KW-0285">Flavoprotein</keyword>
<keyword evidence="15" id="KW-1185">Reference proteome</keyword>
<feature type="domain" description="Acyl-CoA dehydrogenase/oxidase C-terminal" evidence="11">
    <location>
        <begin position="230"/>
        <end position="379"/>
    </location>
</feature>
<dbReference type="GO" id="GO:0033539">
    <property type="term" value="P:fatty acid beta-oxidation using acyl-CoA dehydrogenase"/>
    <property type="evidence" value="ECO:0007669"/>
    <property type="project" value="TreeGrafter"/>
</dbReference>
<dbReference type="SUPFAM" id="SSF47203">
    <property type="entry name" value="Acyl-CoA dehydrogenase C-terminal domain-like"/>
    <property type="match status" value="1"/>
</dbReference>
<dbReference type="RefSeq" id="WP_099097431.1">
    <property type="nucleotide sequence ID" value="NZ_PDNU01000077.1"/>
</dbReference>
<comment type="pathway">
    <text evidence="2">Siderophore biosynthesis; mycobactin biosynthesis.</text>
</comment>
<dbReference type="Pfam" id="PF02770">
    <property type="entry name" value="Acyl-CoA_dh_M"/>
    <property type="match status" value="1"/>
</dbReference>
<comment type="function">
    <text evidence="7">Catalyzes the dehydrogenation at the alpha-beta position of ACP-bound acyl chains. This results in the introduction of a double bond in the lipidic chain, which is further transferred to the epsilon-amino group of lysine residue in the mycobactin core by MbtK.</text>
</comment>
<dbReference type="GO" id="GO:0050660">
    <property type="term" value="F:flavin adenine dinucleotide binding"/>
    <property type="evidence" value="ECO:0007669"/>
    <property type="project" value="InterPro"/>
</dbReference>
<dbReference type="GO" id="GO:0005737">
    <property type="term" value="C:cytoplasm"/>
    <property type="evidence" value="ECO:0007669"/>
    <property type="project" value="TreeGrafter"/>
</dbReference>
<dbReference type="FunFam" id="2.40.110.10:FF:000002">
    <property type="entry name" value="Acyl-CoA dehydrogenase fadE12"/>
    <property type="match status" value="1"/>
</dbReference>
<evidence type="ECO:0000256" key="9">
    <source>
        <dbReference type="ARBA" id="ARBA00042660"/>
    </source>
</evidence>
<comment type="cofactor">
    <cofactor evidence="1 10">
        <name>FAD</name>
        <dbReference type="ChEBI" id="CHEBI:57692"/>
    </cofactor>
</comment>
<comment type="similarity">
    <text evidence="3 10">Belongs to the acyl-CoA dehydrogenase family.</text>
</comment>
<evidence type="ECO:0000259" key="12">
    <source>
        <dbReference type="Pfam" id="PF02770"/>
    </source>
</evidence>